<proteinExistence type="predicted"/>
<evidence type="ECO:0000313" key="3">
    <source>
        <dbReference type="EMBL" id="RPB25047.1"/>
    </source>
</evidence>
<dbReference type="EMBL" id="ML121539">
    <property type="protein sequence ID" value="RPB25047.1"/>
    <property type="molecule type" value="Genomic_DNA"/>
</dbReference>
<feature type="compositionally biased region" description="Acidic residues" evidence="1">
    <location>
        <begin position="91"/>
        <end position="101"/>
    </location>
</feature>
<name>A0A3N4LQ48_9PEZI</name>
<dbReference type="AlphaFoldDB" id="A0A3N4LQ48"/>
<accession>A0A3N4LQ48</accession>
<keyword evidence="4" id="KW-1185">Reference proteome</keyword>
<sequence length="101" mass="10782">MAPRKLTVLIPLTILMFGASAAPVARPANVPGPAVPGPNPQKRGYDGDWLFSREADSATMPEGKLVVVTGAAEKRDYDGNWLHSRQSVNTEPEEAGAEPEN</sequence>
<protein>
    <submittedName>
        <fullName evidence="3">Uncharacterized protein</fullName>
    </submittedName>
</protein>
<dbReference type="Proteomes" id="UP000267821">
    <property type="component" value="Unassembled WGS sequence"/>
</dbReference>
<evidence type="ECO:0000256" key="1">
    <source>
        <dbReference type="SAM" id="MobiDB-lite"/>
    </source>
</evidence>
<reference evidence="3 4" key="1">
    <citation type="journal article" date="2018" name="Nat. Ecol. Evol.">
        <title>Pezizomycetes genomes reveal the molecular basis of ectomycorrhizal truffle lifestyle.</title>
        <authorList>
            <person name="Murat C."/>
            <person name="Payen T."/>
            <person name="Noel B."/>
            <person name="Kuo A."/>
            <person name="Morin E."/>
            <person name="Chen J."/>
            <person name="Kohler A."/>
            <person name="Krizsan K."/>
            <person name="Balestrini R."/>
            <person name="Da Silva C."/>
            <person name="Montanini B."/>
            <person name="Hainaut M."/>
            <person name="Levati E."/>
            <person name="Barry K.W."/>
            <person name="Belfiori B."/>
            <person name="Cichocki N."/>
            <person name="Clum A."/>
            <person name="Dockter R.B."/>
            <person name="Fauchery L."/>
            <person name="Guy J."/>
            <person name="Iotti M."/>
            <person name="Le Tacon F."/>
            <person name="Lindquist E.A."/>
            <person name="Lipzen A."/>
            <person name="Malagnac F."/>
            <person name="Mello A."/>
            <person name="Molinier V."/>
            <person name="Miyauchi S."/>
            <person name="Poulain J."/>
            <person name="Riccioni C."/>
            <person name="Rubini A."/>
            <person name="Sitrit Y."/>
            <person name="Splivallo R."/>
            <person name="Traeger S."/>
            <person name="Wang M."/>
            <person name="Zifcakova L."/>
            <person name="Wipf D."/>
            <person name="Zambonelli A."/>
            <person name="Paolocci F."/>
            <person name="Nowrousian M."/>
            <person name="Ottonello S."/>
            <person name="Baldrian P."/>
            <person name="Spatafora J.W."/>
            <person name="Henrissat B."/>
            <person name="Nagy L.G."/>
            <person name="Aury J.M."/>
            <person name="Wincker P."/>
            <person name="Grigoriev I.V."/>
            <person name="Bonfante P."/>
            <person name="Martin F.M."/>
        </authorList>
    </citation>
    <scope>NUCLEOTIDE SEQUENCE [LARGE SCALE GENOMIC DNA]</scope>
    <source>
        <strain evidence="3 4">ATCC MYA-4762</strain>
    </source>
</reference>
<organism evidence="3 4">
    <name type="scientific">Terfezia boudieri ATCC MYA-4762</name>
    <dbReference type="NCBI Taxonomy" id="1051890"/>
    <lineage>
        <taxon>Eukaryota</taxon>
        <taxon>Fungi</taxon>
        <taxon>Dikarya</taxon>
        <taxon>Ascomycota</taxon>
        <taxon>Pezizomycotina</taxon>
        <taxon>Pezizomycetes</taxon>
        <taxon>Pezizales</taxon>
        <taxon>Pezizaceae</taxon>
        <taxon>Terfezia</taxon>
    </lineage>
</organism>
<keyword evidence="2" id="KW-0732">Signal</keyword>
<dbReference type="OrthoDB" id="5384105at2759"/>
<feature type="chain" id="PRO_5018204506" evidence="2">
    <location>
        <begin position="22"/>
        <end position="101"/>
    </location>
</feature>
<evidence type="ECO:0000256" key="2">
    <source>
        <dbReference type="SAM" id="SignalP"/>
    </source>
</evidence>
<feature type="signal peptide" evidence="2">
    <location>
        <begin position="1"/>
        <end position="21"/>
    </location>
</feature>
<evidence type="ECO:0000313" key="4">
    <source>
        <dbReference type="Proteomes" id="UP000267821"/>
    </source>
</evidence>
<dbReference type="InParanoid" id="A0A3N4LQ48"/>
<feature type="region of interest" description="Disordered" evidence="1">
    <location>
        <begin position="78"/>
        <end position="101"/>
    </location>
</feature>
<gene>
    <name evidence="3" type="ORF">L211DRAFT_135427</name>
</gene>